<dbReference type="PIRSF" id="PIRSF017269">
    <property type="entry name" value="GCD14"/>
    <property type="match status" value="1"/>
</dbReference>
<evidence type="ECO:0000256" key="3">
    <source>
        <dbReference type="ARBA" id="ARBA00022691"/>
    </source>
</evidence>
<sequence length="243" mass="27142">MMKILMNDKGKKFLIGTEDLHTEQGYIKQEEIASSSPGDVLKTHMGREFHVLEANINDYIQLMDRRCSIILPKDLGIITAYTGLGSGQQIVEAGTGAGAATIFLGNLVGENGHVFSYELREDFSQIAEKNVKGFGLENVTLKCQDVVEGIDEENVDLVFLDLPKPWEVVEQARDALKSGGYLAAYTPYIDQVKLLTRILKKRKFSDIKSVECLVREIEVKDKGVRPKTRMTGHTAYLTFGRKV</sequence>
<keyword evidence="4" id="KW-0819">tRNA processing</keyword>
<dbReference type="Pfam" id="PF08704">
    <property type="entry name" value="GCD14"/>
    <property type="match status" value="1"/>
</dbReference>
<evidence type="ECO:0000256" key="5">
    <source>
        <dbReference type="PIRSR" id="PIRSR017269-1"/>
    </source>
</evidence>
<gene>
    <name evidence="7" type="primary">trmI</name>
    <name evidence="7" type="ORF">DSM1535_1321</name>
    <name evidence="8" type="ORF">MB9_2428</name>
</gene>
<evidence type="ECO:0000259" key="6">
    <source>
        <dbReference type="Pfam" id="PF08704"/>
    </source>
</evidence>
<feature type="binding site" evidence="5">
    <location>
        <position position="118"/>
    </location>
    <ligand>
        <name>S-adenosyl-L-methionine</name>
        <dbReference type="ChEBI" id="CHEBI:59789"/>
    </ligand>
</feature>
<dbReference type="Gene3D" id="3.40.50.150">
    <property type="entry name" value="Vaccinia Virus protein VP39"/>
    <property type="match status" value="1"/>
</dbReference>
<evidence type="ECO:0000313" key="7">
    <source>
        <dbReference type="EMBL" id="CEA13657.1"/>
    </source>
</evidence>
<feature type="domain" description="tRNA (adenine(58)-N(1))-methyltransferase catalytic subunit TRM61 C-terminal" evidence="6">
    <location>
        <begin position="54"/>
        <end position="222"/>
    </location>
</feature>
<feature type="binding site" evidence="5">
    <location>
        <position position="161"/>
    </location>
    <ligand>
        <name>S-adenosyl-L-methionine</name>
        <dbReference type="ChEBI" id="CHEBI:59789"/>
    </ligand>
</feature>
<evidence type="ECO:0000256" key="1">
    <source>
        <dbReference type="ARBA" id="ARBA00022603"/>
    </source>
</evidence>
<dbReference type="EMBL" id="LN515531">
    <property type="protein sequence ID" value="CEA13657.1"/>
    <property type="molecule type" value="Genomic_DNA"/>
</dbReference>
<dbReference type="GO" id="GO:0030488">
    <property type="term" value="P:tRNA methylation"/>
    <property type="evidence" value="ECO:0007669"/>
    <property type="project" value="InterPro"/>
</dbReference>
<evidence type="ECO:0000256" key="4">
    <source>
        <dbReference type="ARBA" id="ARBA00022694"/>
    </source>
</evidence>
<keyword evidence="1 7" id="KW-0489">Methyltransferase</keyword>
<keyword evidence="9" id="KW-1185">Reference proteome</keyword>
<organism evidence="7">
    <name type="scientific">Methanobacterium formicicum</name>
    <dbReference type="NCBI Taxonomy" id="2162"/>
    <lineage>
        <taxon>Archaea</taxon>
        <taxon>Methanobacteriati</taxon>
        <taxon>Methanobacteriota</taxon>
        <taxon>Methanomada group</taxon>
        <taxon>Methanobacteria</taxon>
        <taxon>Methanobacteriales</taxon>
        <taxon>Methanobacteriaceae</taxon>
        <taxon>Methanobacterium</taxon>
    </lineage>
</organism>
<dbReference type="GO" id="GO:0031515">
    <property type="term" value="C:tRNA (m1A) methyltransferase complex"/>
    <property type="evidence" value="ECO:0007669"/>
    <property type="project" value="InterPro"/>
</dbReference>
<dbReference type="InterPro" id="IPR014816">
    <property type="entry name" value="tRNA_MeTrfase_Gcd14"/>
</dbReference>
<reference evidence="7" key="1">
    <citation type="submission" date="2014-08" db="EMBL/GenBank/DDBJ databases">
        <authorList>
            <person name="Wibberg D."/>
        </authorList>
    </citation>
    <scope>NUCLEOTIDE SEQUENCE</scope>
</reference>
<feature type="binding site" evidence="5">
    <location>
        <position position="145"/>
    </location>
    <ligand>
        <name>S-adenosyl-L-methionine</name>
        <dbReference type="ChEBI" id="CHEBI:59789"/>
    </ligand>
</feature>
<evidence type="ECO:0000313" key="8">
    <source>
        <dbReference type="EMBL" id="CEL26038.1"/>
    </source>
</evidence>
<dbReference type="Gene3D" id="3.10.330.20">
    <property type="match status" value="1"/>
</dbReference>
<protein>
    <submittedName>
        <fullName evidence="7">tRNA (Adenine(57)-N(1)/adenine(58)-N(1))-methyltransferase TrmI</fullName>
        <ecNumber evidence="7">2.1.1.219</ecNumber>
    </submittedName>
</protein>
<name>A0A090I8S7_METFO</name>
<dbReference type="KEGG" id="mfi:DSM1535_1321"/>
<keyword evidence="3 5" id="KW-0949">S-adenosyl-L-methionine</keyword>
<dbReference type="EC" id="2.1.1.219" evidence="7"/>
<proteinExistence type="predicted"/>
<dbReference type="SUPFAM" id="SSF53335">
    <property type="entry name" value="S-adenosyl-L-methionine-dependent methyltransferases"/>
    <property type="match status" value="1"/>
</dbReference>
<dbReference type="InterPro" id="IPR049470">
    <property type="entry name" value="TRM61_C"/>
</dbReference>
<dbReference type="GO" id="GO:0043827">
    <property type="term" value="F:tRNA (adenine(57)-N1)/(adenine(58)-N1)-methyltransferase activity"/>
    <property type="evidence" value="ECO:0007669"/>
    <property type="project" value="UniProtKB-EC"/>
</dbReference>
<dbReference type="InterPro" id="IPR029063">
    <property type="entry name" value="SAM-dependent_MTases_sf"/>
</dbReference>
<accession>A0A090I8S7</accession>
<dbReference type="PANTHER" id="PTHR12133">
    <property type="entry name" value="TRNA (ADENINE(58)-N(1))-METHYLTRANSFERASE"/>
    <property type="match status" value="1"/>
</dbReference>
<dbReference type="PANTHER" id="PTHR12133:SF1">
    <property type="entry name" value="TRNA (ADENINE(58)-N(1))-METHYLTRANSFERASE, MITOCHONDRIAL"/>
    <property type="match status" value="1"/>
</dbReference>
<dbReference type="PATRIC" id="fig|2162.10.peg.2501"/>
<keyword evidence="2 7" id="KW-0808">Transferase</keyword>
<dbReference type="GO" id="GO:0160107">
    <property type="term" value="F:tRNA (adenine(58)-N1)-methyltransferase activity"/>
    <property type="evidence" value="ECO:0007669"/>
    <property type="project" value="InterPro"/>
</dbReference>
<reference evidence="8" key="2">
    <citation type="submission" date="2014-09" db="EMBL/GenBank/DDBJ databases">
        <authorList>
            <person name="Bishop-Lilly K.A."/>
            <person name="Broomall S.M."/>
            <person name="Chain P.S."/>
            <person name="Chertkov O."/>
            <person name="Coyne S.R."/>
            <person name="Daligault H.E."/>
            <person name="Davenport K.W."/>
            <person name="Erkkila T."/>
            <person name="Frey K.G."/>
            <person name="Gibbons H.S."/>
            <person name="Gu W."/>
            <person name="Jaissle J."/>
            <person name="Johnson S.L."/>
            <person name="Koroleva G.I."/>
            <person name="Ladner J.T."/>
            <person name="Lo C.-C."/>
            <person name="Minogue T.D."/>
            <person name="Munk C."/>
            <person name="Palacios G.F."/>
            <person name="Redden C.L."/>
            <person name="Rosenzweig C.N."/>
            <person name="Scholz M.B."/>
            <person name="Teshima H."/>
            <person name="Xu Y."/>
        </authorList>
    </citation>
    <scope>NUCLEOTIDE SEQUENCE</scope>
    <source>
        <strain evidence="8">Mb9</strain>
    </source>
</reference>
<dbReference type="AlphaFoldDB" id="A0A090I8S7"/>
<evidence type="ECO:0000256" key="2">
    <source>
        <dbReference type="ARBA" id="ARBA00022679"/>
    </source>
</evidence>
<dbReference type="Proteomes" id="UP000062768">
    <property type="component" value="Chromosome I"/>
</dbReference>
<dbReference type="PROSITE" id="PS51620">
    <property type="entry name" value="SAM_TRM61"/>
    <property type="match status" value="1"/>
</dbReference>
<evidence type="ECO:0000313" key="9">
    <source>
        <dbReference type="Proteomes" id="UP000062768"/>
    </source>
</evidence>
<dbReference type="EMBL" id="LN734822">
    <property type="protein sequence ID" value="CEL26038.1"/>
    <property type="molecule type" value="Genomic_DNA"/>
</dbReference>
<dbReference type="CDD" id="cd02440">
    <property type="entry name" value="AdoMet_MTases"/>
    <property type="match status" value="1"/>
</dbReference>